<dbReference type="Proteomes" id="UP000255317">
    <property type="component" value="Unassembled WGS sequence"/>
</dbReference>
<keyword evidence="2" id="KW-1185">Reference proteome</keyword>
<dbReference type="AlphaFoldDB" id="A0A370QKX6"/>
<dbReference type="PANTHER" id="PTHR36439:SF1">
    <property type="entry name" value="DUF1697 DOMAIN-CONTAINING PROTEIN"/>
    <property type="match status" value="1"/>
</dbReference>
<dbReference type="Pfam" id="PF08002">
    <property type="entry name" value="DUF1697"/>
    <property type="match status" value="1"/>
</dbReference>
<dbReference type="InterPro" id="IPR012545">
    <property type="entry name" value="DUF1697"/>
</dbReference>
<dbReference type="Gene3D" id="3.30.70.1280">
    <property type="entry name" value="SP0830-like domains"/>
    <property type="match status" value="1"/>
</dbReference>
<dbReference type="OrthoDB" id="9806494at2"/>
<reference evidence="1 2" key="1">
    <citation type="submission" date="2018-07" db="EMBL/GenBank/DDBJ databases">
        <title>Genomic Encyclopedia of Type Strains, Phase IV (KMG-IV): sequencing the most valuable type-strain genomes for metagenomic binning, comparative biology and taxonomic classification.</title>
        <authorList>
            <person name="Goeker M."/>
        </authorList>
    </citation>
    <scope>NUCLEOTIDE SEQUENCE [LARGE SCALE GENOMIC DNA]</scope>
    <source>
        <strain evidence="1 2">DSM 101478</strain>
    </source>
</reference>
<name>A0A370QKX6_9FLAO</name>
<dbReference type="SUPFAM" id="SSF160379">
    <property type="entry name" value="SP0830-like"/>
    <property type="match status" value="1"/>
</dbReference>
<evidence type="ECO:0000313" key="2">
    <source>
        <dbReference type="Proteomes" id="UP000255317"/>
    </source>
</evidence>
<comment type="caution">
    <text evidence="1">The sequence shown here is derived from an EMBL/GenBank/DDBJ whole genome shotgun (WGS) entry which is preliminary data.</text>
</comment>
<dbReference type="PANTHER" id="PTHR36439">
    <property type="entry name" value="BLL4334 PROTEIN"/>
    <property type="match status" value="1"/>
</dbReference>
<dbReference type="RefSeq" id="WP_115122671.1">
    <property type="nucleotide sequence ID" value="NZ_QRAO01000001.1"/>
</dbReference>
<organism evidence="1 2">
    <name type="scientific">Marinirhabdus gelatinilytica</name>
    <dbReference type="NCBI Taxonomy" id="1703343"/>
    <lineage>
        <taxon>Bacteria</taxon>
        <taxon>Pseudomonadati</taxon>
        <taxon>Bacteroidota</taxon>
        <taxon>Flavobacteriia</taxon>
        <taxon>Flavobacteriales</taxon>
        <taxon>Flavobacteriaceae</taxon>
    </lineage>
</organism>
<sequence length="172" mass="19439">MKKIAFLRGINVGGHKKFPKAEQVAMAERLGLKNAEIYLHTGNWVFQSEKDTEEISNLITTEITEKYGWQVPVLVHNASKIEHILDNCPLFGEKKTKSYFILLKTAPDQKIIDRIQQLSSPLEEFFITPSCIYIYYGEGAGKAKLSSNVFEKKLGVVATARNYNTLSKVLTL</sequence>
<accession>A0A370QKX6</accession>
<gene>
    <name evidence="1" type="ORF">C8D94_101904</name>
</gene>
<protein>
    <submittedName>
        <fullName evidence="1">Uncharacterized protein (DUF1697 family)</fullName>
    </submittedName>
</protein>
<dbReference type="EMBL" id="QRAO01000001">
    <property type="protein sequence ID" value="RDK89025.1"/>
    <property type="molecule type" value="Genomic_DNA"/>
</dbReference>
<proteinExistence type="predicted"/>
<evidence type="ECO:0000313" key="1">
    <source>
        <dbReference type="EMBL" id="RDK89025.1"/>
    </source>
</evidence>
<dbReference type="PIRSF" id="PIRSF008502">
    <property type="entry name" value="UCP008502"/>
    <property type="match status" value="1"/>
</dbReference>